<sequence>MVKVKIYYKDREWPPEYRKVLEKMKEIIDPVTGESILDSGVLAGLEVKGDTLKVWLKFESNAEYNILGSAAMAYSKIVGDIMEKFALVMFDKVYVYDLGNNPIGIFENKGNGRK</sequence>
<name>O58304_PYRHO</name>
<reference evidence="1 2" key="1">
    <citation type="journal article" date="1998" name="DNA Res.">
        <title>Complete sequence and gene organization of the genome of a hyper-thermophilic archaebacterium, Pyrococcus horikoshii OT3.</title>
        <authorList>
            <person name="Kawarabayasi Y."/>
            <person name="Sawada M."/>
            <person name="Horikawa H."/>
            <person name="Haikawa Y."/>
            <person name="Hino Y."/>
            <person name="Yamamoto S."/>
            <person name="Sekine M."/>
            <person name="Baba S."/>
            <person name="Kosugi H."/>
            <person name="Hosoyama A."/>
            <person name="Nagai Y."/>
            <person name="Sakai M."/>
            <person name="Ogura K."/>
            <person name="Otuka R."/>
            <person name="Nakazawa H."/>
            <person name="Takamiya M."/>
            <person name="Ohfuku Y."/>
            <person name="Funahashi T."/>
            <person name="Tanaka T."/>
            <person name="Kudoh Y."/>
            <person name="Yamazaki J."/>
            <person name="Kushida N."/>
            <person name="Oguchi A."/>
            <person name="Aoki K."/>
            <person name="Nakamura Y."/>
            <person name="Robb T.F."/>
            <person name="Horikoshi K."/>
            <person name="Masuchi Y."/>
            <person name="Shizuya H."/>
            <person name="Kikuchi H."/>
        </authorList>
    </citation>
    <scope>NUCLEOTIDE SEQUENCE [LARGE SCALE GENOMIC DNA]</scope>
    <source>
        <strain evidence="2">ATCC 700860 / DSM 12428 / JCM 9974 / NBRC 100139 / OT-3</strain>
    </source>
</reference>
<organism evidence="1 2">
    <name type="scientific">Pyrococcus horikoshii (strain ATCC 700860 / DSM 12428 / JCM 9974 / NBRC 100139 / OT-3)</name>
    <dbReference type="NCBI Taxonomy" id="70601"/>
    <lineage>
        <taxon>Archaea</taxon>
        <taxon>Methanobacteriati</taxon>
        <taxon>Methanobacteriota</taxon>
        <taxon>Thermococci</taxon>
        <taxon>Thermococcales</taxon>
        <taxon>Thermococcaceae</taxon>
        <taxon>Pyrococcus</taxon>
    </lineage>
</organism>
<dbReference type="Proteomes" id="UP000000752">
    <property type="component" value="Chromosome"/>
</dbReference>
<dbReference type="MINT" id="O58304"/>
<dbReference type="KEGG" id="pho:PH0569"/>
<accession>O58304</accession>
<dbReference type="STRING" id="70601.gene:9377508"/>
<evidence type="ECO:0000313" key="1">
    <source>
        <dbReference type="EMBL" id="BAA29658.1"/>
    </source>
</evidence>
<dbReference type="IntAct" id="O58304">
    <property type="interactions" value="1"/>
</dbReference>
<dbReference type="eggNOG" id="arCOG05843">
    <property type="taxonomic scope" value="Archaea"/>
</dbReference>
<dbReference type="PIR" id="E71171">
    <property type="entry name" value="E71171"/>
</dbReference>
<dbReference type="EnsemblBacteria" id="BAA29658">
    <property type="protein sequence ID" value="BAA29658"/>
    <property type="gene ID" value="BAA29658"/>
</dbReference>
<dbReference type="EMBL" id="BA000001">
    <property type="protein sequence ID" value="BAA29658.1"/>
    <property type="molecule type" value="Genomic_DNA"/>
</dbReference>
<keyword evidence="2" id="KW-1185">Reference proteome</keyword>
<protein>
    <submittedName>
        <fullName evidence="1">Uncharacterized protein</fullName>
    </submittedName>
</protein>
<gene>
    <name evidence="1" type="ordered locus">PH0569</name>
</gene>
<proteinExistence type="predicted"/>
<evidence type="ECO:0000313" key="2">
    <source>
        <dbReference type="Proteomes" id="UP000000752"/>
    </source>
</evidence>
<dbReference type="AlphaFoldDB" id="O58304"/>